<proteinExistence type="inferred from homology"/>
<organism evidence="6 7">
    <name type="scientific">Papilio xuthus</name>
    <name type="common">Asian swallowtail butterfly</name>
    <dbReference type="NCBI Taxonomy" id="66420"/>
    <lineage>
        <taxon>Eukaryota</taxon>
        <taxon>Metazoa</taxon>
        <taxon>Ecdysozoa</taxon>
        <taxon>Arthropoda</taxon>
        <taxon>Hexapoda</taxon>
        <taxon>Insecta</taxon>
        <taxon>Pterygota</taxon>
        <taxon>Neoptera</taxon>
        <taxon>Endopterygota</taxon>
        <taxon>Lepidoptera</taxon>
        <taxon>Glossata</taxon>
        <taxon>Ditrysia</taxon>
        <taxon>Papilionoidea</taxon>
        <taxon>Papilionidae</taxon>
        <taxon>Papilioninae</taxon>
        <taxon>Papilio</taxon>
    </lineage>
</organism>
<accession>A0A194PQ47</accession>
<dbReference type="InterPro" id="IPR036961">
    <property type="entry name" value="Kinesin_motor_dom_sf"/>
</dbReference>
<dbReference type="Proteomes" id="UP000053268">
    <property type="component" value="Unassembled WGS sequence"/>
</dbReference>
<feature type="domain" description="Kinesin motor" evidence="5">
    <location>
        <begin position="29"/>
        <end position="115"/>
    </location>
</feature>
<name>A0A194PQ47_PAPXU</name>
<dbReference type="GO" id="GO:0008017">
    <property type="term" value="F:microtubule binding"/>
    <property type="evidence" value="ECO:0007669"/>
    <property type="project" value="InterPro"/>
</dbReference>
<reference evidence="6 7" key="1">
    <citation type="journal article" date="2015" name="Nat. Commun.">
        <title>Outbred genome sequencing and CRISPR/Cas9 gene editing in butterflies.</title>
        <authorList>
            <person name="Li X."/>
            <person name="Fan D."/>
            <person name="Zhang W."/>
            <person name="Liu G."/>
            <person name="Zhang L."/>
            <person name="Zhao L."/>
            <person name="Fang X."/>
            <person name="Chen L."/>
            <person name="Dong Y."/>
            <person name="Chen Y."/>
            <person name="Ding Y."/>
            <person name="Zhao R."/>
            <person name="Feng M."/>
            <person name="Zhu Y."/>
            <person name="Feng Y."/>
            <person name="Jiang X."/>
            <person name="Zhu D."/>
            <person name="Xiang H."/>
            <person name="Feng X."/>
            <person name="Li S."/>
            <person name="Wang J."/>
            <person name="Zhang G."/>
            <person name="Kronforst M.R."/>
            <person name="Wang W."/>
        </authorList>
    </citation>
    <scope>NUCLEOTIDE SEQUENCE [LARGE SCALE GENOMIC DNA]</scope>
    <source>
        <strain evidence="6">Ya'a_city_454_Px</strain>
        <tissue evidence="6">Whole body</tissue>
    </source>
</reference>
<dbReference type="InterPro" id="IPR001752">
    <property type="entry name" value="Kinesin_motor_dom"/>
</dbReference>
<keyword evidence="1" id="KW-0547">Nucleotide-binding</keyword>
<evidence type="ECO:0000259" key="5">
    <source>
        <dbReference type="PROSITE" id="PS50067"/>
    </source>
</evidence>
<keyword evidence="2" id="KW-0067">ATP-binding</keyword>
<dbReference type="Gene3D" id="3.40.850.10">
    <property type="entry name" value="Kinesin motor domain"/>
    <property type="match status" value="1"/>
</dbReference>
<dbReference type="GO" id="GO:0007018">
    <property type="term" value="P:microtubule-based movement"/>
    <property type="evidence" value="ECO:0007669"/>
    <property type="project" value="InterPro"/>
</dbReference>
<evidence type="ECO:0000256" key="4">
    <source>
        <dbReference type="SAM" id="MobiDB-lite"/>
    </source>
</evidence>
<dbReference type="GO" id="GO:0003777">
    <property type="term" value="F:microtubule motor activity"/>
    <property type="evidence" value="ECO:0007669"/>
    <property type="project" value="InterPro"/>
</dbReference>
<dbReference type="PROSITE" id="PS50067">
    <property type="entry name" value="KINESIN_MOTOR_2"/>
    <property type="match status" value="1"/>
</dbReference>
<dbReference type="SUPFAM" id="SSF52540">
    <property type="entry name" value="P-loop containing nucleoside triphosphate hydrolases"/>
    <property type="match status" value="1"/>
</dbReference>
<sequence>MDIFPRHTPGRYDNGGQAGATAPDVSGERPVVCLGWGRRRRRSVAAPYYVLRHIADSGNITKQPKTFAFDHCFYSLDSALPNFASQKTVFECLGRDILDNAFDGYNACIFAYGQTVRQIKCLSAMKTLEALDK</sequence>
<dbReference type="GO" id="GO:0005524">
    <property type="term" value="F:ATP binding"/>
    <property type="evidence" value="ECO:0007669"/>
    <property type="project" value="UniProtKB-KW"/>
</dbReference>
<evidence type="ECO:0000256" key="1">
    <source>
        <dbReference type="ARBA" id="ARBA00022741"/>
    </source>
</evidence>
<dbReference type="AlphaFoldDB" id="A0A194PQ47"/>
<evidence type="ECO:0000256" key="3">
    <source>
        <dbReference type="PROSITE-ProRule" id="PRU00283"/>
    </source>
</evidence>
<dbReference type="EMBL" id="KQ459597">
    <property type="protein sequence ID" value="KPI95088.1"/>
    <property type="molecule type" value="Genomic_DNA"/>
</dbReference>
<dbReference type="PANTHER" id="PTHR47117">
    <property type="entry name" value="STAR-RELATED LIPID TRANSFER PROTEIN 9"/>
    <property type="match status" value="1"/>
</dbReference>
<protein>
    <submittedName>
        <fullName evidence="6">Kinesin-like protein KIF13B</fullName>
    </submittedName>
</protein>
<dbReference type="InterPro" id="IPR027417">
    <property type="entry name" value="P-loop_NTPase"/>
</dbReference>
<feature type="region of interest" description="Disordered" evidence="4">
    <location>
        <begin position="1"/>
        <end position="24"/>
    </location>
</feature>
<evidence type="ECO:0000313" key="7">
    <source>
        <dbReference type="Proteomes" id="UP000053268"/>
    </source>
</evidence>
<evidence type="ECO:0000313" key="6">
    <source>
        <dbReference type="EMBL" id="KPI95088.1"/>
    </source>
</evidence>
<dbReference type="Pfam" id="PF00225">
    <property type="entry name" value="Kinesin"/>
    <property type="match status" value="1"/>
</dbReference>
<comment type="caution">
    <text evidence="3">Lacks conserved residue(s) required for the propagation of feature annotation.</text>
</comment>
<comment type="similarity">
    <text evidence="3">Belongs to the TRAFAC class myosin-kinesin ATPase superfamily. Kinesin family.</text>
</comment>
<gene>
    <name evidence="6" type="ORF">RR46_12092</name>
</gene>
<evidence type="ECO:0000256" key="2">
    <source>
        <dbReference type="ARBA" id="ARBA00022840"/>
    </source>
</evidence>
<dbReference type="STRING" id="66420.A0A194PQ47"/>
<keyword evidence="7" id="KW-1185">Reference proteome</keyword>